<feature type="transmembrane region" description="Helical" evidence="1">
    <location>
        <begin position="80"/>
        <end position="102"/>
    </location>
</feature>
<proteinExistence type="predicted"/>
<keyword evidence="1" id="KW-0812">Transmembrane</keyword>
<protein>
    <submittedName>
        <fullName evidence="2">Uncharacterized protein</fullName>
    </submittedName>
</protein>
<organism evidence="2 3">
    <name type="scientific">Datura stramonium</name>
    <name type="common">Jimsonweed</name>
    <name type="synonym">Common thornapple</name>
    <dbReference type="NCBI Taxonomy" id="4076"/>
    <lineage>
        <taxon>Eukaryota</taxon>
        <taxon>Viridiplantae</taxon>
        <taxon>Streptophyta</taxon>
        <taxon>Embryophyta</taxon>
        <taxon>Tracheophyta</taxon>
        <taxon>Spermatophyta</taxon>
        <taxon>Magnoliopsida</taxon>
        <taxon>eudicotyledons</taxon>
        <taxon>Gunneridae</taxon>
        <taxon>Pentapetalae</taxon>
        <taxon>asterids</taxon>
        <taxon>lamiids</taxon>
        <taxon>Solanales</taxon>
        <taxon>Solanaceae</taxon>
        <taxon>Solanoideae</taxon>
        <taxon>Datureae</taxon>
        <taxon>Datura</taxon>
    </lineage>
</organism>
<evidence type="ECO:0000256" key="1">
    <source>
        <dbReference type="SAM" id="Phobius"/>
    </source>
</evidence>
<evidence type="ECO:0000313" key="3">
    <source>
        <dbReference type="Proteomes" id="UP000823775"/>
    </source>
</evidence>
<name>A0ABS8TBH6_DATST</name>
<sequence length="105" mass="11585">MVSGLVDFKVGVNGFNGENEVAGRKTCGRRRSPVNCKSKYRWPLSCPIHIHIPVPNAISRVCTCASQVLLRVSRETQRPFIFLPLWVPSGICAVSCASAPVFRRS</sequence>
<dbReference type="EMBL" id="JACEIK010001304">
    <property type="protein sequence ID" value="MCD7468181.1"/>
    <property type="molecule type" value="Genomic_DNA"/>
</dbReference>
<comment type="caution">
    <text evidence="2">The sequence shown here is derived from an EMBL/GenBank/DDBJ whole genome shotgun (WGS) entry which is preliminary data.</text>
</comment>
<reference evidence="2 3" key="1">
    <citation type="journal article" date="2021" name="BMC Genomics">
        <title>Datura genome reveals duplications of psychoactive alkaloid biosynthetic genes and high mutation rate following tissue culture.</title>
        <authorList>
            <person name="Rajewski A."/>
            <person name="Carter-House D."/>
            <person name="Stajich J."/>
            <person name="Litt A."/>
        </authorList>
    </citation>
    <scope>NUCLEOTIDE SEQUENCE [LARGE SCALE GENOMIC DNA]</scope>
    <source>
        <strain evidence="2">AR-01</strain>
    </source>
</reference>
<dbReference type="Proteomes" id="UP000823775">
    <property type="component" value="Unassembled WGS sequence"/>
</dbReference>
<keyword evidence="1" id="KW-1133">Transmembrane helix</keyword>
<keyword evidence="3" id="KW-1185">Reference proteome</keyword>
<evidence type="ECO:0000313" key="2">
    <source>
        <dbReference type="EMBL" id="MCD7468181.1"/>
    </source>
</evidence>
<gene>
    <name evidence="2" type="ORF">HAX54_006138</name>
</gene>
<keyword evidence="1" id="KW-0472">Membrane</keyword>
<accession>A0ABS8TBH6</accession>